<dbReference type="EMBL" id="GL876968">
    <property type="protein sequence ID" value="KLU85218.1"/>
    <property type="molecule type" value="Genomic_DNA"/>
</dbReference>
<dbReference type="Proteomes" id="UP000011715">
    <property type="component" value="Unassembled WGS sequence"/>
</dbReference>
<evidence type="ECO:0000256" key="2">
    <source>
        <dbReference type="SAM" id="SignalP"/>
    </source>
</evidence>
<dbReference type="PANTHER" id="PTHR38049">
    <property type="entry name" value="RICIN B LECTIN DOMAIN-CONTAINING PROTEIN"/>
    <property type="match status" value="1"/>
</dbReference>
<dbReference type="EnsemblFungi" id="MAPG_04248T0">
    <property type="protein sequence ID" value="MAPG_04248T0"/>
    <property type="gene ID" value="MAPG_04248"/>
</dbReference>
<feature type="region of interest" description="Disordered" evidence="1">
    <location>
        <begin position="167"/>
        <end position="236"/>
    </location>
</feature>
<reference evidence="3" key="3">
    <citation type="submission" date="2011-03" db="EMBL/GenBank/DDBJ databases">
        <title>Annotation of Magnaporthe poae ATCC 64411.</title>
        <authorList>
            <person name="Ma L.-J."/>
            <person name="Dead R."/>
            <person name="Young S.K."/>
            <person name="Zeng Q."/>
            <person name="Gargeya S."/>
            <person name="Fitzgerald M."/>
            <person name="Haas B."/>
            <person name="Abouelleil A."/>
            <person name="Alvarado L."/>
            <person name="Arachchi H.M."/>
            <person name="Berlin A."/>
            <person name="Brown A."/>
            <person name="Chapman S.B."/>
            <person name="Chen Z."/>
            <person name="Dunbar C."/>
            <person name="Freedman E."/>
            <person name="Gearin G."/>
            <person name="Gellesch M."/>
            <person name="Goldberg J."/>
            <person name="Griggs A."/>
            <person name="Gujja S."/>
            <person name="Heiman D."/>
            <person name="Howarth C."/>
            <person name="Larson L."/>
            <person name="Lui A."/>
            <person name="MacDonald P.J.P."/>
            <person name="Mehta T."/>
            <person name="Montmayeur A."/>
            <person name="Murphy C."/>
            <person name="Neiman D."/>
            <person name="Pearson M."/>
            <person name="Priest M."/>
            <person name="Roberts A."/>
            <person name="Saif S."/>
            <person name="Shea T."/>
            <person name="Shenoy N."/>
            <person name="Sisk P."/>
            <person name="Stolte C."/>
            <person name="Sykes S."/>
            <person name="Yandava C."/>
            <person name="Wortman J."/>
            <person name="Nusbaum C."/>
            <person name="Birren B."/>
        </authorList>
    </citation>
    <scope>NUCLEOTIDE SEQUENCE</scope>
    <source>
        <strain evidence="3">ATCC 64411</strain>
    </source>
</reference>
<evidence type="ECO:0000313" key="3">
    <source>
        <dbReference type="EMBL" id="KLU85218.1"/>
    </source>
</evidence>
<organism evidence="4 5">
    <name type="scientific">Magnaporthiopsis poae (strain ATCC 64411 / 73-15)</name>
    <name type="common">Kentucky bluegrass fungus</name>
    <name type="synonym">Magnaporthe poae</name>
    <dbReference type="NCBI Taxonomy" id="644358"/>
    <lineage>
        <taxon>Eukaryota</taxon>
        <taxon>Fungi</taxon>
        <taxon>Dikarya</taxon>
        <taxon>Ascomycota</taxon>
        <taxon>Pezizomycotina</taxon>
        <taxon>Sordariomycetes</taxon>
        <taxon>Sordariomycetidae</taxon>
        <taxon>Magnaporthales</taxon>
        <taxon>Magnaporthaceae</taxon>
        <taxon>Magnaporthiopsis</taxon>
    </lineage>
</organism>
<feature type="compositionally biased region" description="Basic and acidic residues" evidence="1">
    <location>
        <begin position="178"/>
        <end position="199"/>
    </location>
</feature>
<dbReference type="eggNOG" id="ENOG502S5CN">
    <property type="taxonomic scope" value="Eukaryota"/>
</dbReference>
<sequence>MFAIGLLAIGAIPTTIGVGQAISAQKKQNAAQKEQAKFHLTAKLSLGGRPPMEAMIVLKDNKLWIDHQDSPVEGHKFTGYYFTYPSEEQHKGVVTTIAIDPPMLNWVYVDKDTATLRYGGRKDTLGHVIGPWWWSDDETYLTLRGSADGFVAEEDPESKKWFLRYSGLPQQQQQQQSGDRDRVCAERGESQSDKGHVDQQEDYDEEEEGDDDDDYDYGTSSEEDDEEEEEGCAGPRRVRVLLRRRMLLGMDSRYVKRD</sequence>
<feature type="compositionally biased region" description="Acidic residues" evidence="1">
    <location>
        <begin position="200"/>
        <end position="231"/>
    </location>
</feature>
<name>A0A0C4DW74_MAGP6</name>
<evidence type="ECO:0000313" key="5">
    <source>
        <dbReference type="Proteomes" id="UP000011715"/>
    </source>
</evidence>
<gene>
    <name evidence="3" type="ORF">MAPG_04248</name>
</gene>
<accession>A0A0C4DW74</accession>
<proteinExistence type="predicted"/>
<dbReference type="PANTHER" id="PTHR38049:SF1">
    <property type="entry name" value="PROTEIN KINASE DOMAIN-CONTAINING PROTEIN"/>
    <property type="match status" value="1"/>
</dbReference>
<feature type="chain" id="PRO_5009385383" evidence="2">
    <location>
        <begin position="22"/>
        <end position="258"/>
    </location>
</feature>
<reference evidence="4" key="4">
    <citation type="journal article" date="2015" name="G3 (Bethesda)">
        <title>Genome sequences of three phytopathogenic species of the Magnaporthaceae family of fungi.</title>
        <authorList>
            <person name="Okagaki L.H."/>
            <person name="Nunes C.C."/>
            <person name="Sailsbery J."/>
            <person name="Clay B."/>
            <person name="Brown D."/>
            <person name="John T."/>
            <person name="Oh Y."/>
            <person name="Young N."/>
            <person name="Fitzgerald M."/>
            <person name="Haas B.J."/>
            <person name="Zeng Q."/>
            <person name="Young S."/>
            <person name="Adiconis X."/>
            <person name="Fan L."/>
            <person name="Levin J.Z."/>
            <person name="Mitchell T.K."/>
            <person name="Okubara P.A."/>
            <person name="Farman M.L."/>
            <person name="Kohn L.M."/>
            <person name="Birren B."/>
            <person name="Ma L.-J."/>
            <person name="Dean R.A."/>
        </authorList>
    </citation>
    <scope>NUCLEOTIDE SEQUENCE</scope>
    <source>
        <strain evidence="4">ATCC 64411 / 73-15</strain>
    </source>
</reference>
<protein>
    <submittedName>
        <fullName evidence="3 4">Uncharacterized protein</fullName>
    </submittedName>
</protein>
<reference evidence="4" key="5">
    <citation type="submission" date="2015-06" db="UniProtKB">
        <authorList>
            <consortium name="EnsemblFungi"/>
        </authorList>
    </citation>
    <scope>IDENTIFICATION</scope>
    <source>
        <strain evidence="4">ATCC 64411</strain>
    </source>
</reference>
<evidence type="ECO:0000313" key="4">
    <source>
        <dbReference type="EnsemblFungi" id="MAPG_04248T0"/>
    </source>
</evidence>
<feature type="signal peptide" evidence="2">
    <location>
        <begin position="1"/>
        <end position="21"/>
    </location>
</feature>
<evidence type="ECO:0000256" key="1">
    <source>
        <dbReference type="SAM" id="MobiDB-lite"/>
    </source>
</evidence>
<keyword evidence="5" id="KW-1185">Reference proteome</keyword>
<dbReference type="AlphaFoldDB" id="A0A0C4DW74"/>
<dbReference type="OMA" id="WDREDDC"/>
<reference evidence="5" key="1">
    <citation type="submission" date="2010-05" db="EMBL/GenBank/DDBJ databases">
        <title>The genome sequence of Magnaporthe poae strain ATCC 64411.</title>
        <authorList>
            <person name="Ma L.-J."/>
            <person name="Dead R."/>
            <person name="Young S."/>
            <person name="Zeng Q."/>
            <person name="Koehrsen M."/>
            <person name="Alvarado L."/>
            <person name="Berlin A."/>
            <person name="Chapman S.B."/>
            <person name="Chen Z."/>
            <person name="Freedman E."/>
            <person name="Gellesch M."/>
            <person name="Goldberg J."/>
            <person name="Griggs A."/>
            <person name="Gujja S."/>
            <person name="Heilman E.R."/>
            <person name="Heiman D."/>
            <person name="Hepburn T."/>
            <person name="Howarth C."/>
            <person name="Jen D."/>
            <person name="Larson L."/>
            <person name="Mehta T."/>
            <person name="Neiman D."/>
            <person name="Pearson M."/>
            <person name="Roberts A."/>
            <person name="Saif S."/>
            <person name="Shea T."/>
            <person name="Shenoy N."/>
            <person name="Sisk P."/>
            <person name="Stolte C."/>
            <person name="Sykes S."/>
            <person name="Walk T."/>
            <person name="White J."/>
            <person name="Yandava C."/>
            <person name="Haas B."/>
            <person name="Nusbaum C."/>
            <person name="Birren B."/>
        </authorList>
    </citation>
    <scope>NUCLEOTIDE SEQUENCE [LARGE SCALE GENOMIC DNA]</scope>
    <source>
        <strain evidence="5">ATCC 64411 / 73-15</strain>
    </source>
</reference>
<dbReference type="EMBL" id="ADBL01001007">
    <property type="status" value="NOT_ANNOTATED_CDS"/>
    <property type="molecule type" value="Genomic_DNA"/>
</dbReference>
<dbReference type="VEuPathDB" id="FungiDB:MAPG_04248"/>
<reference evidence="3" key="2">
    <citation type="submission" date="2010-05" db="EMBL/GenBank/DDBJ databases">
        <title>The Genome Sequence of Magnaporthe poae strain ATCC 64411.</title>
        <authorList>
            <consortium name="The Broad Institute Genome Sequencing Platform"/>
            <consortium name="Broad Institute Genome Sequencing Center for Infectious Disease"/>
            <person name="Ma L.-J."/>
            <person name="Dead R."/>
            <person name="Young S."/>
            <person name="Zeng Q."/>
            <person name="Koehrsen M."/>
            <person name="Alvarado L."/>
            <person name="Berlin A."/>
            <person name="Chapman S.B."/>
            <person name="Chen Z."/>
            <person name="Freedman E."/>
            <person name="Gellesch M."/>
            <person name="Goldberg J."/>
            <person name="Griggs A."/>
            <person name="Gujja S."/>
            <person name="Heilman E.R."/>
            <person name="Heiman D."/>
            <person name="Hepburn T."/>
            <person name="Howarth C."/>
            <person name="Jen D."/>
            <person name="Larson L."/>
            <person name="Mehta T."/>
            <person name="Neiman D."/>
            <person name="Pearson M."/>
            <person name="Roberts A."/>
            <person name="Saif S."/>
            <person name="Shea T."/>
            <person name="Shenoy N."/>
            <person name="Sisk P."/>
            <person name="Stolte C."/>
            <person name="Sykes S."/>
            <person name="Walk T."/>
            <person name="White J."/>
            <person name="Yandava C."/>
            <person name="Haas B."/>
            <person name="Nusbaum C."/>
            <person name="Birren B."/>
        </authorList>
    </citation>
    <scope>NUCLEOTIDE SEQUENCE</scope>
    <source>
        <strain evidence="3">ATCC 64411</strain>
    </source>
</reference>
<keyword evidence="2" id="KW-0732">Signal</keyword>